<keyword evidence="1" id="KW-0812">Transmembrane</keyword>
<proteinExistence type="predicted"/>
<keyword evidence="3" id="KW-1185">Reference proteome</keyword>
<accession>A0ABX4CUM8</accession>
<organism evidence="2 3">
    <name type="scientific">Flavobacterium plurextorum</name>
    <dbReference type="NCBI Taxonomy" id="1114867"/>
    <lineage>
        <taxon>Bacteria</taxon>
        <taxon>Pseudomonadati</taxon>
        <taxon>Bacteroidota</taxon>
        <taxon>Flavobacteriia</taxon>
        <taxon>Flavobacteriales</taxon>
        <taxon>Flavobacteriaceae</taxon>
        <taxon>Flavobacterium</taxon>
    </lineage>
</organism>
<reference evidence="2 3" key="1">
    <citation type="submission" date="2016-11" db="EMBL/GenBank/DDBJ databases">
        <title>Whole genomes of Flavobacteriaceae.</title>
        <authorList>
            <person name="Stine C."/>
            <person name="Li C."/>
            <person name="Tadesse D."/>
        </authorList>
    </citation>
    <scope>NUCLEOTIDE SEQUENCE [LARGE SCALE GENOMIC DNA]</scope>
    <source>
        <strain evidence="2 3">CCUG 60112</strain>
    </source>
</reference>
<evidence type="ECO:0000313" key="3">
    <source>
        <dbReference type="Proteomes" id="UP000198381"/>
    </source>
</evidence>
<evidence type="ECO:0000256" key="1">
    <source>
        <dbReference type="SAM" id="Phobius"/>
    </source>
</evidence>
<sequence length="222" mass="26194">MDKILDKIINFLDNKSIHFGLRTSILIISIFVLTTCDYYFEFSYDYHLSNKIEKLESIDNLKKIYKNDAQKLTELTELEDRIYKRRHYSDRLRDLDLNQLNLFKKSDKTEIKSPVIKNDNTPAKINVRSLFWMVLTSNYFFIILIIGLIIMPFTGSVHRELKNILGSIAGIIIIIGIIYIVTGIAYKIPLLWNRPYLNYILNILIHSPFIYLMFWFNKAGKN</sequence>
<name>A0ABX4CUM8_9FLAO</name>
<feature type="transmembrane region" description="Helical" evidence="1">
    <location>
        <begin position="163"/>
        <end position="184"/>
    </location>
</feature>
<feature type="transmembrane region" description="Helical" evidence="1">
    <location>
        <begin position="196"/>
        <end position="216"/>
    </location>
</feature>
<feature type="transmembrane region" description="Helical" evidence="1">
    <location>
        <begin position="21"/>
        <end position="40"/>
    </location>
</feature>
<dbReference type="EMBL" id="MUHD01000016">
    <property type="protein sequence ID" value="OXB08401.1"/>
    <property type="molecule type" value="Genomic_DNA"/>
</dbReference>
<evidence type="ECO:0000313" key="2">
    <source>
        <dbReference type="EMBL" id="OXB08401.1"/>
    </source>
</evidence>
<protein>
    <submittedName>
        <fullName evidence="2">Uncharacterized protein</fullName>
    </submittedName>
</protein>
<keyword evidence="1" id="KW-1133">Transmembrane helix</keyword>
<gene>
    <name evidence="2" type="ORF">B0A81_08775</name>
</gene>
<comment type="caution">
    <text evidence="2">The sequence shown here is derived from an EMBL/GenBank/DDBJ whole genome shotgun (WGS) entry which is preliminary data.</text>
</comment>
<dbReference type="Proteomes" id="UP000198381">
    <property type="component" value="Unassembled WGS sequence"/>
</dbReference>
<dbReference type="RefSeq" id="WP_089057675.1">
    <property type="nucleotide sequence ID" value="NZ_MUHD01000016.1"/>
</dbReference>
<feature type="transmembrane region" description="Helical" evidence="1">
    <location>
        <begin position="130"/>
        <end position="151"/>
    </location>
</feature>
<keyword evidence="1" id="KW-0472">Membrane</keyword>